<dbReference type="PANTHER" id="PTHR21666">
    <property type="entry name" value="PEPTIDASE-RELATED"/>
    <property type="match status" value="1"/>
</dbReference>
<comment type="subcellular location">
    <subcellularLocation>
        <location evidence="2">Cell envelope</location>
    </subcellularLocation>
</comment>
<keyword evidence="8" id="KW-0472">Membrane</keyword>
<keyword evidence="5" id="KW-0378">Hydrolase</keyword>
<dbReference type="SUPFAM" id="SSF51261">
    <property type="entry name" value="Duplicated hybrid motif"/>
    <property type="match status" value="1"/>
</dbReference>
<dbReference type="OrthoDB" id="9810477at2"/>
<dbReference type="EMBL" id="RJJR01000001">
    <property type="protein sequence ID" value="RNI39950.1"/>
    <property type="molecule type" value="Genomic_DNA"/>
</dbReference>
<dbReference type="Pfam" id="PF01551">
    <property type="entry name" value="Peptidase_M23"/>
    <property type="match status" value="1"/>
</dbReference>
<dbReference type="InterPro" id="IPR016047">
    <property type="entry name" value="M23ase_b-sheet_dom"/>
</dbReference>
<dbReference type="GO" id="GO:0046872">
    <property type="term" value="F:metal ion binding"/>
    <property type="evidence" value="ECO:0007669"/>
    <property type="project" value="UniProtKB-KW"/>
</dbReference>
<keyword evidence="3" id="KW-0645">Protease</keyword>
<name>A0A3M9NQ76_9BACT</name>
<dbReference type="InterPro" id="IPR050570">
    <property type="entry name" value="Cell_wall_metabolism_enzyme"/>
</dbReference>
<dbReference type="GO" id="GO:0006508">
    <property type="term" value="P:proteolysis"/>
    <property type="evidence" value="ECO:0007669"/>
    <property type="project" value="UniProtKB-KW"/>
</dbReference>
<evidence type="ECO:0000256" key="6">
    <source>
        <dbReference type="ARBA" id="ARBA00022833"/>
    </source>
</evidence>
<feature type="domain" description="Csd3-like second N-terminal" evidence="10">
    <location>
        <begin position="158"/>
        <end position="276"/>
    </location>
</feature>
<dbReference type="InterPro" id="IPR045834">
    <property type="entry name" value="Csd3_N2"/>
</dbReference>
<organism evidence="11 12">
    <name type="scientific">Hanamia caeni</name>
    <dbReference type="NCBI Taxonomy" id="2294116"/>
    <lineage>
        <taxon>Bacteria</taxon>
        <taxon>Pseudomonadati</taxon>
        <taxon>Bacteroidota</taxon>
        <taxon>Chitinophagia</taxon>
        <taxon>Chitinophagales</taxon>
        <taxon>Chitinophagaceae</taxon>
        <taxon>Hanamia</taxon>
    </lineage>
</organism>
<evidence type="ECO:0000256" key="4">
    <source>
        <dbReference type="ARBA" id="ARBA00022723"/>
    </source>
</evidence>
<dbReference type="CDD" id="cd12797">
    <property type="entry name" value="M23_peptidase"/>
    <property type="match status" value="1"/>
</dbReference>
<evidence type="ECO:0000313" key="11">
    <source>
        <dbReference type="EMBL" id="RNI39950.1"/>
    </source>
</evidence>
<feature type="domain" description="M23ase beta-sheet core" evidence="9">
    <location>
        <begin position="289"/>
        <end position="383"/>
    </location>
</feature>
<dbReference type="RefSeq" id="WP_123118841.1">
    <property type="nucleotide sequence ID" value="NZ_RJJR01000001.1"/>
</dbReference>
<keyword evidence="8" id="KW-0812">Transmembrane</keyword>
<keyword evidence="12" id="KW-1185">Reference proteome</keyword>
<dbReference type="PANTHER" id="PTHR21666:SF288">
    <property type="entry name" value="CELL DIVISION PROTEIN YTFB"/>
    <property type="match status" value="1"/>
</dbReference>
<feature type="transmembrane region" description="Helical" evidence="8">
    <location>
        <begin position="12"/>
        <end position="30"/>
    </location>
</feature>
<evidence type="ECO:0000256" key="7">
    <source>
        <dbReference type="ARBA" id="ARBA00023049"/>
    </source>
</evidence>
<dbReference type="Proteomes" id="UP000267223">
    <property type="component" value="Unassembled WGS sequence"/>
</dbReference>
<comment type="caution">
    <text evidence="11">The sequence shown here is derived from an EMBL/GenBank/DDBJ whole genome shotgun (WGS) entry which is preliminary data.</text>
</comment>
<evidence type="ECO:0000256" key="3">
    <source>
        <dbReference type="ARBA" id="ARBA00022670"/>
    </source>
</evidence>
<dbReference type="Gene3D" id="2.70.70.10">
    <property type="entry name" value="Glucose Permease (Domain IIA)"/>
    <property type="match status" value="1"/>
</dbReference>
<protein>
    <submittedName>
        <fullName evidence="11">M23 family peptidase</fullName>
    </submittedName>
</protein>
<dbReference type="FunFam" id="2.70.70.10:FF:000002">
    <property type="entry name" value="Murein DD-endopeptidase MepM"/>
    <property type="match status" value="1"/>
</dbReference>
<keyword evidence="4" id="KW-0479">Metal-binding</keyword>
<dbReference type="Pfam" id="PF19425">
    <property type="entry name" value="Csd3_N2"/>
    <property type="match status" value="1"/>
</dbReference>
<dbReference type="AlphaFoldDB" id="A0A3M9NQ76"/>
<dbReference type="Gene3D" id="3.10.450.350">
    <property type="match status" value="1"/>
</dbReference>
<gene>
    <name evidence="11" type="ORF">EFY79_01205</name>
</gene>
<evidence type="ECO:0000256" key="1">
    <source>
        <dbReference type="ARBA" id="ARBA00001947"/>
    </source>
</evidence>
<reference evidence="11 12" key="1">
    <citation type="submission" date="2018-11" db="EMBL/GenBank/DDBJ databases">
        <title>Draft genome sequence of Ferruginibacter sp. BO-59.</title>
        <authorList>
            <person name="Im W.T."/>
        </authorList>
    </citation>
    <scope>NUCLEOTIDE SEQUENCE [LARGE SCALE GENOMIC DNA]</scope>
    <source>
        <strain evidence="11 12">BO-59</strain>
    </source>
</reference>
<evidence type="ECO:0000256" key="8">
    <source>
        <dbReference type="SAM" id="Phobius"/>
    </source>
</evidence>
<dbReference type="InterPro" id="IPR011055">
    <property type="entry name" value="Dup_hybrid_motif"/>
</dbReference>
<comment type="cofactor">
    <cofactor evidence="1">
        <name>Zn(2+)</name>
        <dbReference type="ChEBI" id="CHEBI:29105"/>
    </cofactor>
</comment>
<evidence type="ECO:0000259" key="9">
    <source>
        <dbReference type="Pfam" id="PF01551"/>
    </source>
</evidence>
<sequence>MNRKKKLSVKSITLIVTGIIAALILILQLIQPGSKATAKELPPVAKPESTTIRFGLPLDSFFVEEGTLDRNQFLADILKDYGIDNATVLQLAEKARNIYSVRKLDAGKPYTILCTKDSIQKALYFIYQPDPVNYVVYDLRDTMAVYTGKRPVTTQMASLGGTINSSLYETLEQNNADPDLAVKLAKIFAWTIDFYSIQKGDWFKIVYEQQFVHGKPIESGSIREAVFSHSGEVYKAYYFEADSTGGGEFYNEEGKSLRKAFLKAPLKFSRITSHYNLHRFHPISKRWKAHLGTDFAAPSGTPILSTGSGVVIESRYSRFNGNYVKIKHNATYTTQYLHMRKRAVKKGQQVTQGQVIGYVGMTGLATGPHVCYRFWKNGKQVDPLKQKFPAATPISPQDMPAFRQLVDSENIVLARIPVDTSGVN</sequence>
<evidence type="ECO:0000259" key="10">
    <source>
        <dbReference type="Pfam" id="PF19425"/>
    </source>
</evidence>
<dbReference type="GO" id="GO:0030313">
    <property type="term" value="C:cell envelope"/>
    <property type="evidence" value="ECO:0007669"/>
    <property type="project" value="UniProtKB-SubCell"/>
</dbReference>
<keyword evidence="7" id="KW-0482">Metalloprotease</keyword>
<keyword evidence="8" id="KW-1133">Transmembrane helix</keyword>
<dbReference type="GO" id="GO:0004222">
    <property type="term" value="F:metalloendopeptidase activity"/>
    <property type="evidence" value="ECO:0007669"/>
    <property type="project" value="TreeGrafter"/>
</dbReference>
<keyword evidence="6" id="KW-0862">Zinc</keyword>
<evidence type="ECO:0000313" key="12">
    <source>
        <dbReference type="Proteomes" id="UP000267223"/>
    </source>
</evidence>
<proteinExistence type="predicted"/>
<accession>A0A3M9NQ76</accession>
<evidence type="ECO:0000256" key="2">
    <source>
        <dbReference type="ARBA" id="ARBA00004196"/>
    </source>
</evidence>
<evidence type="ECO:0000256" key="5">
    <source>
        <dbReference type="ARBA" id="ARBA00022801"/>
    </source>
</evidence>